<accession>A0A6J5KQJ4</accession>
<reference evidence="1" key="1">
    <citation type="submission" date="2020-04" db="EMBL/GenBank/DDBJ databases">
        <authorList>
            <person name="Chiriac C."/>
            <person name="Salcher M."/>
            <person name="Ghai R."/>
            <person name="Kavagutti S V."/>
        </authorList>
    </citation>
    <scope>NUCLEOTIDE SEQUENCE</scope>
</reference>
<proteinExistence type="predicted"/>
<gene>
    <name evidence="1" type="ORF">UFOVP48_16</name>
</gene>
<dbReference type="EMBL" id="LR796172">
    <property type="protein sequence ID" value="CAB4123512.1"/>
    <property type="molecule type" value="Genomic_DNA"/>
</dbReference>
<organism evidence="1">
    <name type="scientific">uncultured Caudovirales phage</name>
    <dbReference type="NCBI Taxonomy" id="2100421"/>
    <lineage>
        <taxon>Viruses</taxon>
        <taxon>Duplodnaviria</taxon>
        <taxon>Heunggongvirae</taxon>
        <taxon>Uroviricota</taxon>
        <taxon>Caudoviricetes</taxon>
        <taxon>Peduoviridae</taxon>
        <taxon>Maltschvirus</taxon>
        <taxon>Maltschvirus maltsch</taxon>
    </lineage>
</organism>
<sequence length="79" mass="8669">MKVEWKLTENTLYPELIINGMRVGWISPYGNGVRGVVAPKLREAIQGQPIVIICKTQEEAKAELEGVCVAILIGESYGP</sequence>
<name>A0A6J5KQJ4_9CAUD</name>
<protein>
    <submittedName>
        <fullName evidence="1">Uncharacterized protein</fullName>
    </submittedName>
</protein>
<evidence type="ECO:0000313" key="1">
    <source>
        <dbReference type="EMBL" id="CAB4123512.1"/>
    </source>
</evidence>